<comment type="caution">
    <text evidence="2">The sequence shown here is derived from an EMBL/GenBank/DDBJ whole genome shotgun (WGS) entry which is preliminary data.</text>
</comment>
<protein>
    <recommendedName>
        <fullName evidence="4">EamA family transporter</fullName>
    </recommendedName>
</protein>
<organism evidence="2 3">
    <name type="scientific">Actinomadura adrarensis</name>
    <dbReference type="NCBI Taxonomy" id="1819600"/>
    <lineage>
        <taxon>Bacteria</taxon>
        <taxon>Bacillati</taxon>
        <taxon>Actinomycetota</taxon>
        <taxon>Actinomycetes</taxon>
        <taxon>Streptosporangiales</taxon>
        <taxon>Thermomonosporaceae</taxon>
        <taxon>Actinomadura</taxon>
    </lineage>
</organism>
<name>A0ABW3CC12_9ACTN</name>
<accession>A0ABW3CC12</accession>
<keyword evidence="3" id="KW-1185">Reference proteome</keyword>
<feature type="transmembrane region" description="Helical" evidence="1">
    <location>
        <begin position="72"/>
        <end position="94"/>
    </location>
</feature>
<evidence type="ECO:0000313" key="3">
    <source>
        <dbReference type="Proteomes" id="UP001597083"/>
    </source>
</evidence>
<proteinExistence type="predicted"/>
<reference evidence="3" key="1">
    <citation type="journal article" date="2019" name="Int. J. Syst. Evol. Microbiol.">
        <title>The Global Catalogue of Microorganisms (GCM) 10K type strain sequencing project: providing services to taxonomists for standard genome sequencing and annotation.</title>
        <authorList>
            <consortium name="The Broad Institute Genomics Platform"/>
            <consortium name="The Broad Institute Genome Sequencing Center for Infectious Disease"/>
            <person name="Wu L."/>
            <person name="Ma J."/>
        </authorList>
    </citation>
    <scope>NUCLEOTIDE SEQUENCE [LARGE SCALE GENOMIC DNA]</scope>
    <source>
        <strain evidence="3">JCM 31696</strain>
    </source>
</reference>
<feature type="non-terminal residue" evidence="2">
    <location>
        <position position="101"/>
    </location>
</feature>
<dbReference type="Proteomes" id="UP001597083">
    <property type="component" value="Unassembled WGS sequence"/>
</dbReference>
<keyword evidence="1" id="KW-0812">Transmembrane</keyword>
<keyword evidence="1" id="KW-1133">Transmembrane helix</keyword>
<keyword evidence="1" id="KW-0472">Membrane</keyword>
<gene>
    <name evidence="2" type="ORF">ACFQ07_04465</name>
</gene>
<evidence type="ECO:0000313" key="2">
    <source>
        <dbReference type="EMBL" id="MFD0851457.1"/>
    </source>
</evidence>
<feature type="transmembrane region" description="Helical" evidence="1">
    <location>
        <begin position="6"/>
        <end position="24"/>
    </location>
</feature>
<evidence type="ECO:0008006" key="4">
    <source>
        <dbReference type="Google" id="ProtNLM"/>
    </source>
</evidence>
<dbReference type="EMBL" id="JBHTIR010000488">
    <property type="protein sequence ID" value="MFD0851457.1"/>
    <property type="molecule type" value="Genomic_DNA"/>
</dbReference>
<sequence>MNGIVAAFGATGLYYAGFSIFKLAADRIEPLRANRLLRMALAILGNWVFLLGLTLVLGGLALQIVALSEVSLAIGVPIFMSGVIPLLLIALAFFGERLTGR</sequence>
<evidence type="ECO:0000256" key="1">
    <source>
        <dbReference type="SAM" id="Phobius"/>
    </source>
</evidence>
<feature type="transmembrane region" description="Helical" evidence="1">
    <location>
        <begin position="36"/>
        <end position="66"/>
    </location>
</feature>